<keyword evidence="2" id="KW-0812">Transmembrane</keyword>
<organism evidence="3 4">
    <name type="scientific">Terrabacter lapilli</name>
    <dbReference type="NCBI Taxonomy" id="436231"/>
    <lineage>
        <taxon>Bacteria</taxon>
        <taxon>Bacillati</taxon>
        <taxon>Actinomycetota</taxon>
        <taxon>Actinomycetes</taxon>
        <taxon>Micrococcales</taxon>
        <taxon>Intrasporangiaceae</taxon>
        <taxon>Terrabacter</taxon>
    </lineage>
</organism>
<reference evidence="4" key="1">
    <citation type="journal article" date="2019" name="Int. J. Syst. Evol. Microbiol.">
        <title>The Global Catalogue of Microorganisms (GCM) 10K type strain sequencing project: providing services to taxonomists for standard genome sequencing and annotation.</title>
        <authorList>
            <consortium name="The Broad Institute Genomics Platform"/>
            <consortium name="The Broad Institute Genome Sequencing Center for Infectious Disease"/>
            <person name="Wu L."/>
            <person name="Ma J."/>
        </authorList>
    </citation>
    <scope>NUCLEOTIDE SEQUENCE [LARGE SCALE GENOMIC DNA]</scope>
    <source>
        <strain evidence="4">JCM 15628</strain>
    </source>
</reference>
<accession>A0ABP5E899</accession>
<keyword evidence="4" id="KW-1185">Reference proteome</keyword>
<keyword evidence="2" id="KW-1133">Transmembrane helix</keyword>
<feature type="region of interest" description="Disordered" evidence="1">
    <location>
        <begin position="1"/>
        <end position="42"/>
    </location>
</feature>
<feature type="transmembrane region" description="Helical" evidence="2">
    <location>
        <begin position="64"/>
        <end position="85"/>
    </location>
</feature>
<feature type="transmembrane region" description="Helical" evidence="2">
    <location>
        <begin position="261"/>
        <end position="283"/>
    </location>
</feature>
<sequence length="452" mass="46514">MSAPMTNIPVAVPARTSGQSSGQSSGQGSGQPSGQPVRTIAGSIPTARSIADRLLHGTPGRMRLFGLLGVIAAVLLGAVSANALVASQAAVERAANNTAQVVRVQSIHVDLLRADAVATNAFLVGGLESPQSRAKYEAAMGRVASGLAQAAAAQPADGKALGVLAQRVQTYAALVEQARANNRLGLPVGAQYLTQASAGLRADAIPIVEQVVQANEDRSAKEFDRSNSRLQLLVGVVSLLGLVVLAVWLARRTHRYLNPSLTGAIALLLVALFVAASQIGGIASATSEVSSGSYQRAVALADATTAANDARANESLTLIRRGSGAANEKAWVADSKKVDDTLQGVNDSGDLRQQWQAYADAHVKVRSLDDGGRWDDAVKLSTSTAAGGAAQAFDAFDVAVTEARDTAGTDTVSTLQGVGGSTTLVAVLVALAGLVASWLIVRGISQRLEEYR</sequence>
<dbReference type="RefSeq" id="WP_344066562.1">
    <property type="nucleotide sequence ID" value="NZ_BAAAPU010000011.1"/>
</dbReference>
<evidence type="ECO:0000313" key="4">
    <source>
        <dbReference type="Proteomes" id="UP001500013"/>
    </source>
</evidence>
<name>A0ABP5E899_9MICO</name>
<protein>
    <submittedName>
        <fullName evidence="3">Uncharacterized protein</fullName>
    </submittedName>
</protein>
<gene>
    <name evidence="3" type="ORF">GCM10009817_38290</name>
</gene>
<feature type="transmembrane region" description="Helical" evidence="2">
    <location>
        <begin position="424"/>
        <end position="444"/>
    </location>
</feature>
<evidence type="ECO:0000313" key="3">
    <source>
        <dbReference type="EMBL" id="GAA1992479.1"/>
    </source>
</evidence>
<comment type="caution">
    <text evidence="3">The sequence shown here is derived from an EMBL/GenBank/DDBJ whole genome shotgun (WGS) entry which is preliminary data.</text>
</comment>
<proteinExistence type="predicted"/>
<evidence type="ECO:0000256" key="2">
    <source>
        <dbReference type="SAM" id="Phobius"/>
    </source>
</evidence>
<dbReference type="EMBL" id="BAAAPU010000011">
    <property type="protein sequence ID" value="GAA1992479.1"/>
    <property type="molecule type" value="Genomic_DNA"/>
</dbReference>
<evidence type="ECO:0000256" key="1">
    <source>
        <dbReference type="SAM" id="MobiDB-lite"/>
    </source>
</evidence>
<feature type="transmembrane region" description="Helical" evidence="2">
    <location>
        <begin position="230"/>
        <end position="249"/>
    </location>
</feature>
<dbReference type="Proteomes" id="UP001500013">
    <property type="component" value="Unassembled WGS sequence"/>
</dbReference>
<keyword evidence="2" id="KW-0472">Membrane</keyword>